<feature type="transmembrane region" description="Helical" evidence="4">
    <location>
        <begin position="909"/>
        <end position="936"/>
    </location>
</feature>
<feature type="transmembrane region" description="Helical" evidence="4">
    <location>
        <begin position="1104"/>
        <end position="1125"/>
    </location>
</feature>
<dbReference type="InterPro" id="IPR020806">
    <property type="entry name" value="PKS_PP-bd"/>
</dbReference>
<protein>
    <submittedName>
        <fullName evidence="6">Amino acid adenylation domain-containing protein</fullName>
    </submittedName>
</protein>
<dbReference type="InterPro" id="IPR042099">
    <property type="entry name" value="ANL_N_sf"/>
</dbReference>
<name>A0A6I6NFB9_9ACTN</name>
<accession>A0A6I6NFB9</accession>
<keyword evidence="4" id="KW-1133">Transmembrane helix</keyword>
<evidence type="ECO:0000256" key="3">
    <source>
        <dbReference type="SAM" id="MobiDB-lite"/>
    </source>
</evidence>
<dbReference type="SMART" id="SM00823">
    <property type="entry name" value="PKS_PP"/>
    <property type="match status" value="1"/>
</dbReference>
<keyword evidence="1" id="KW-0596">Phosphopantetheine</keyword>
<feature type="transmembrane region" description="Helical" evidence="4">
    <location>
        <begin position="869"/>
        <end position="897"/>
    </location>
</feature>
<dbReference type="Proteomes" id="UP000436138">
    <property type="component" value="Chromosome"/>
</dbReference>
<dbReference type="SUPFAM" id="SSF47336">
    <property type="entry name" value="ACP-like"/>
    <property type="match status" value="1"/>
</dbReference>
<dbReference type="RefSeq" id="WP_158928629.1">
    <property type="nucleotide sequence ID" value="NZ_CP047020.1"/>
</dbReference>
<dbReference type="InterPro" id="IPR036736">
    <property type="entry name" value="ACP-like_sf"/>
</dbReference>
<dbReference type="InterPro" id="IPR045851">
    <property type="entry name" value="AMP-bd_C_sf"/>
</dbReference>
<dbReference type="Gene3D" id="2.160.10.10">
    <property type="entry name" value="Hexapeptide repeat proteins"/>
    <property type="match status" value="2"/>
</dbReference>
<dbReference type="GO" id="GO:0043041">
    <property type="term" value="P:amino acid activation for nonribosomal peptide biosynthetic process"/>
    <property type="evidence" value="ECO:0007669"/>
    <property type="project" value="TreeGrafter"/>
</dbReference>
<dbReference type="Gene3D" id="1.10.1200.10">
    <property type="entry name" value="ACP-like"/>
    <property type="match status" value="1"/>
</dbReference>
<gene>
    <name evidence="6" type="ORF">GQF42_41220</name>
</gene>
<dbReference type="Pfam" id="PF00501">
    <property type="entry name" value="AMP-binding"/>
    <property type="match status" value="1"/>
</dbReference>
<dbReference type="NCBIfam" id="TIGR01733">
    <property type="entry name" value="AA-adenyl-dom"/>
    <property type="match status" value="1"/>
</dbReference>
<dbReference type="InterPro" id="IPR009081">
    <property type="entry name" value="PP-bd_ACP"/>
</dbReference>
<evidence type="ECO:0000259" key="5">
    <source>
        <dbReference type="PROSITE" id="PS50075"/>
    </source>
</evidence>
<dbReference type="NCBIfam" id="TIGR02353">
    <property type="entry name" value="NRPS_term_dom"/>
    <property type="match status" value="1"/>
</dbReference>
<proteinExistence type="predicted"/>
<dbReference type="InterPro" id="IPR012728">
    <property type="entry name" value="Pls/PosA_C"/>
</dbReference>
<sequence>MDFATSHPSAPHTRGTTLSSPAFDAPHQSLTSPDGRALFRSAAASPPRTLIDVLQATVARRPDAPALDTGADILTYRELWAEVLRRAQRLTGRGIGPGDRVGIRVPSGSADLYLSILSVLHCGAAYVPVDADDPEERAATVFREAGVCLVLGPHPQPAGLAVPSNAAADRCTPVPQDDAWIIFTSGSTGAPKGVAVTHRSAAAFVDAEARLFLRERPLGPGDRVLAGLSVAFDASCEEMWLAWRSGACLVPAERSLVRAGHELGAWLDDRGITVVSTVPTLLAMWPEEAVRRVRLLILGGEACPPGLVERFAGPGREMWNTYGPTETTVVACAARLEPGRTVRIGLPLAGWELAVVDATGEPVAYGEEGELVIAGAGTARYLDPMKDAERFRPCPALDSPRAYRSGDLVRADAQGLVFLGRADDQVKLGGRRVELGEIDAALLALPGVRGAAAAVQSTAVGAPVLVGYVIAEQGVGGRSAFEAGKARELLSEQLPAPLVPVLAEVTTLPTRASGKVDRRALPWPVPLAGGGGDDGDTAHRLSGTAARLADVWEQLLGLRPGPDSDFVALGGTSLTAARMASMLRAEYPGLSVADLYRHPVLHRMAAHLDSLAGPAQEVRPARPIPRRTAVVQFFVQLAGYGITGLRGLVGLAAADNVLGWIAPHRWAPHTSWWLVLVGWAVLFSAPLRCLIGAGLARTLAGSIAPGAHPRGGAVHLRLWSAERAVASFGVPSLVGTPWAAWYARLLGCRTGRDVRLHTMPPVTGLAELGDGCSVEPEADIAGWWLDGDTLHVGPVSVGAGARLGHRSTLLPGAVVGRGAELTAGSCLDGRIPDGTVWTGSPARPAEPAERLAGAGWPAPLADRRRRWHLAYALSLAGLPLLSLLAAAPALFATWLLVRSTPTLSGAAGHLLAAAPLFAVMTTIFGMLVTVLAVRLLNRSIKPGTHRADGGVAWRAWLVTRLLDGARAGFFPLYASLATPYWLRLLGARVGRGAEISTVLPLPSLLRVDDGAFLADDTLVAPFELRGGWMRLGHVRIGTRAFVGNSGIVGPDREVGDHALVGVLSDAPAQGEPGMSWIGRPAMPLPRLPESGDPARTFAPPRRLVAARAAVELCRVLPVIIGTVLAESLLLTEQEALDLGGLPLAALAGIPLLMAASLLACLTTTGAKWLLVGRFRSGERPLWSSFVWRNELFDTFVEVLAVPWGAGAHLGTPVLNWWLRSLGARIGRGVWCDTYWLPETDLISLGDGVSVNRGCVLQTHLFHDRIMRMDTVRLAAGASLGPHSITLPGTTIGAGASIAAASLVMRGETVPDGTRWAGNPIAGVGATTTASLAGGEAA</sequence>
<keyword evidence="4" id="KW-0812">Transmembrane</keyword>
<dbReference type="InterPro" id="IPR011004">
    <property type="entry name" value="Trimer_LpxA-like_sf"/>
</dbReference>
<feature type="transmembrane region" description="Helical" evidence="4">
    <location>
        <begin position="672"/>
        <end position="691"/>
    </location>
</feature>
<dbReference type="EMBL" id="CP047020">
    <property type="protein sequence ID" value="QHA08830.1"/>
    <property type="molecule type" value="Genomic_DNA"/>
</dbReference>
<dbReference type="Gene3D" id="3.40.50.12780">
    <property type="entry name" value="N-terminal domain of ligase-like"/>
    <property type="match status" value="1"/>
</dbReference>
<evidence type="ECO:0000313" key="6">
    <source>
        <dbReference type="EMBL" id="QHA08830.1"/>
    </source>
</evidence>
<feature type="region of interest" description="Disordered" evidence="3">
    <location>
        <begin position="1"/>
        <end position="32"/>
    </location>
</feature>
<reference evidence="6 7" key="1">
    <citation type="submission" date="2019-12" db="EMBL/GenBank/DDBJ databases">
        <title>Streptomyces sp. strain T44 isolated from rhizosphere soil of Broussonetia papyrifera.</title>
        <authorList>
            <person name="Mo P."/>
        </authorList>
    </citation>
    <scope>NUCLEOTIDE SEQUENCE [LARGE SCALE GENOMIC DNA]</scope>
    <source>
        <strain evidence="6 7">T44</strain>
    </source>
</reference>
<dbReference type="CDD" id="cd05930">
    <property type="entry name" value="A_NRPS"/>
    <property type="match status" value="1"/>
</dbReference>
<keyword evidence="7" id="KW-1185">Reference proteome</keyword>
<dbReference type="PROSITE" id="PS50075">
    <property type="entry name" value="CARRIER"/>
    <property type="match status" value="1"/>
</dbReference>
<organism evidence="6 7">
    <name type="scientific">Streptomyces broussonetiae</name>
    <dbReference type="NCBI Taxonomy" id="2686304"/>
    <lineage>
        <taxon>Bacteria</taxon>
        <taxon>Bacillati</taxon>
        <taxon>Actinomycetota</taxon>
        <taxon>Actinomycetes</taxon>
        <taxon>Kitasatosporales</taxon>
        <taxon>Streptomycetaceae</taxon>
        <taxon>Streptomyces</taxon>
    </lineage>
</organism>
<evidence type="ECO:0000256" key="1">
    <source>
        <dbReference type="ARBA" id="ARBA00022450"/>
    </source>
</evidence>
<dbReference type="GO" id="GO:0017000">
    <property type="term" value="P:antibiotic biosynthetic process"/>
    <property type="evidence" value="ECO:0007669"/>
    <property type="project" value="UniProtKB-ARBA"/>
</dbReference>
<dbReference type="GO" id="GO:0044550">
    <property type="term" value="P:secondary metabolite biosynthetic process"/>
    <property type="evidence" value="ECO:0007669"/>
    <property type="project" value="TreeGrafter"/>
</dbReference>
<feature type="domain" description="Carrier" evidence="5">
    <location>
        <begin position="539"/>
        <end position="612"/>
    </location>
</feature>
<dbReference type="InterPro" id="IPR020845">
    <property type="entry name" value="AMP-binding_CS"/>
</dbReference>
<dbReference type="InterPro" id="IPR000873">
    <property type="entry name" value="AMP-dep_synth/lig_dom"/>
</dbReference>
<evidence type="ECO:0000256" key="2">
    <source>
        <dbReference type="ARBA" id="ARBA00022553"/>
    </source>
</evidence>
<dbReference type="Pfam" id="PF00550">
    <property type="entry name" value="PP-binding"/>
    <property type="match status" value="1"/>
</dbReference>
<evidence type="ECO:0000313" key="7">
    <source>
        <dbReference type="Proteomes" id="UP000436138"/>
    </source>
</evidence>
<dbReference type="Gene3D" id="3.30.300.30">
    <property type="match status" value="1"/>
</dbReference>
<feature type="transmembrane region" description="Helical" evidence="4">
    <location>
        <begin position="1145"/>
        <end position="1170"/>
    </location>
</feature>
<dbReference type="SUPFAM" id="SSF56801">
    <property type="entry name" value="Acetyl-CoA synthetase-like"/>
    <property type="match status" value="1"/>
</dbReference>
<dbReference type="PROSITE" id="PS00455">
    <property type="entry name" value="AMP_BINDING"/>
    <property type="match status" value="1"/>
</dbReference>
<dbReference type="GO" id="GO:0031177">
    <property type="term" value="F:phosphopantetheine binding"/>
    <property type="evidence" value="ECO:0007669"/>
    <property type="project" value="InterPro"/>
</dbReference>
<evidence type="ECO:0000256" key="4">
    <source>
        <dbReference type="SAM" id="Phobius"/>
    </source>
</evidence>
<dbReference type="InterPro" id="IPR010071">
    <property type="entry name" value="AA_adenyl_dom"/>
</dbReference>
<dbReference type="GO" id="GO:0005737">
    <property type="term" value="C:cytoplasm"/>
    <property type="evidence" value="ECO:0007669"/>
    <property type="project" value="TreeGrafter"/>
</dbReference>
<keyword evidence="2" id="KW-0597">Phosphoprotein</keyword>
<dbReference type="PANTHER" id="PTHR45527:SF1">
    <property type="entry name" value="FATTY ACID SYNTHASE"/>
    <property type="match status" value="1"/>
</dbReference>
<dbReference type="SUPFAM" id="SSF51161">
    <property type="entry name" value="Trimeric LpxA-like enzymes"/>
    <property type="match status" value="3"/>
</dbReference>
<keyword evidence="4" id="KW-0472">Membrane</keyword>
<dbReference type="KEGG" id="sbro:GQF42_41220"/>
<dbReference type="PANTHER" id="PTHR45527">
    <property type="entry name" value="NONRIBOSOMAL PEPTIDE SYNTHETASE"/>
    <property type="match status" value="1"/>
</dbReference>